<evidence type="ECO:0000256" key="2">
    <source>
        <dbReference type="ARBA" id="ARBA00008017"/>
    </source>
</evidence>
<dbReference type="KEGG" id="tps:THAPSDRAFT_8979"/>
<feature type="compositionally biased region" description="Gly residues" evidence="3">
    <location>
        <begin position="67"/>
        <end position="79"/>
    </location>
</feature>
<evidence type="ECO:0000313" key="6">
    <source>
        <dbReference type="Proteomes" id="UP000001449"/>
    </source>
</evidence>
<feature type="transmembrane region" description="Helical" evidence="4">
    <location>
        <begin position="972"/>
        <end position="998"/>
    </location>
</feature>
<dbReference type="GO" id="GO:0008381">
    <property type="term" value="F:mechanosensitive monoatomic ion channel activity"/>
    <property type="evidence" value="ECO:0000318"/>
    <property type="project" value="GO_Central"/>
</dbReference>
<feature type="region of interest" description="Disordered" evidence="3">
    <location>
        <begin position="780"/>
        <end position="848"/>
    </location>
</feature>
<comment type="subcellular location">
    <subcellularLocation>
        <location evidence="1">Membrane</location>
        <topology evidence="1">Multi-pass membrane protein</topology>
    </subcellularLocation>
</comment>
<feature type="transmembrane region" description="Helical" evidence="4">
    <location>
        <begin position="910"/>
        <end position="932"/>
    </location>
</feature>
<keyword evidence="4" id="KW-0472">Membrane</keyword>
<name>B8CA14_THAPS</name>
<dbReference type="Proteomes" id="UP000001449">
    <property type="component" value="Chromosome 12"/>
</dbReference>
<feature type="compositionally biased region" description="Polar residues" evidence="3">
    <location>
        <begin position="19"/>
        <end position="47"/>
    </location>
</feature>
<feature type="transmembrane region" description="Helical" evidence="4">
    <location>
        <begin position="1338"/>
        <end position="1358"/>
    </location>
</feature>
<feature type="compositionally biased region" description="Polar residues" evidence="3">
    <location>
        <begin position="355"/>
        <end position="370"/>
    </location>
</feature>
<feature type="transmembrane region" description="Helical" evidence="4">
    <location>
        <begin position="1018"/>
        <end position="1040"/>
    </location>
</feature>
<dbReference type="GO" id="GO:0005886">
    <property type="term" value="C:plasma membrane"/>
    <property type="evidence" value="ECO:0000318"/>
    <property type="project" value="GO_Central"/>
</dbReference>
<feature type="region of interest" description="Disordered" evidence="3">
    <location>
        <begin position="1"/>
        <end position="86"/>
    </location>
</feature>
<keyword evidence="4" id="KW-0812">Transmembrane</keyword>
<dbReference type="PaxDb" id="35128-Thaps8979"/>
<sequence length="1593" mass="173116">MSTSRQTKTTNNDEHQSEGAPSSVSPTQLSTTPPDATFSSPDLTYSNALLHPPPPTVAMRHSTSSTSGGGHSGSGGGDEIGLLDSSSTPLLNGENIVLLSFSNDNTPAGSSGNELQAGSMEGTTVATTPFNVMENLGEVVATAAAVAADRSNAESPPPESVHSAQLTSLSPPPLSLKSSGSAASGTGRGGGGGHHSTAGSQGMFSRSGGGSRGFPDSRDINNQQQPPTVASAGNPQTSFGGGGVRQRPPLPPRWAIPPGVGANVAISQGGMTPSGAGGGVVDVLPSHLPPPKQIGSVSHRRVLSTGDASFLSNLTDPDSVPDMNESPPLEVVGENDVPAAFSGNAVETMADNNNHGGANETSGFSSQQFGVNAGGGGSRKRGVSWDFGAYAAKESDASQEEQAAFEASGLMQPILFEDEGGEELLGNASALLQPILADDDDGMDIKGDDILAGLDHQDRALSSLSLPPPPENVIGKHSPSKSVRSKKLSDKIRTSPVKDLNGDGHHAHHSHHTHTKNATTQFESEAEEAIIAALGIHNIKSSDEIDRVEQATENNIPSPGHESDQQEDEEGGDMLLEVVAPPLHRKNVSSLTNTSPCRTSDINDSSTLFEDSAWIDEYDVKGQIDGTLREEQDAKLVKESHLGDLDLTLPMFGGDEEAPLPVEKLPSLDEKVISPRPPMHPLLKPLKLMRAKTDSTQSRVAKKEEAKPKMKDAVVVEQSKEQSHRPELRHRRNKTGVKSMADELAKMASMDEFESKHTRTKTNATLGANHGIDNLCNGVGILYQGEDDDSDDHPPKRSSKPDDEGSDDEGEDDKPHDEETGEVKHKHGQQRHRAHFVSSRRSGNEGHSRSEMMYHARVWYTDLIKPKLPRFVESATHSFLFVIIPLLVIAFVLFYAVGNPLAGQVSSAKFSVGHASWSWWVLFLLRQFFILSCVKTGEVITIDILALRTPLFVKVFGSFLTLMMVQARGWPYIVTFWALMDFCFMYGSYAFAQHWLFWQDWLLIFNESNPAGEFLESVLYTKLLLCMVFVGLTTALKRLWLATFLGRRSYNHYGPQLEVILAKMLLLSQVAHLARQIEAQVVTNRVSDGFMFTMTSATKNATIPGLTTDDSEEDSPIHRGRKSIEDSPGGHTTDDSPGGDGFGKSLAEAGIGRKLMSSLSTRPSLEAARKSSGSSTMKKFGGSSGRLEIMSLLEEWEEPDTHFNSSSKASIRDILQFRQAIAMMNNDYCFTPAFGLTTTRRECVDSSEALFHRLIDQSGDISSNTQLPFETLSQIAYDSNGDLMRDKVKALIKLFRPDRKGYMTKIDFVQSIDSVYRDLRLFRASLANSSQIDDSFEAIVNTAHYFIGTMVVLLILGFEWKSMTSIATFFFSFSFMFGSASSKFFEGILLVLVRRPFDIGDKIALSDPADDTSPSGSSTWFVESVGLFSTTVRFATTNEVATYSNGSLAPLRIINAKRSPKAVLYVYMKFGSDAPYNRIQVFQSAIENFVKARPREWAQLNGIRVTRVEMEQNFVEYVIVVTHREMWQNVGPILQSQADLASFSLEVSKKLNLRYTSPPKPIHLSMADTRGENATSIAGQSDIQDIVSLFRKD</sequence>
<dbReference type="RefSeq" id="XP_002292963.1">
    <property type="nucleotide sequence ID" value="XM_002292927.1"/>
</dbReference>
<evidence type="ECO:0000256" key="1">
    <source>
        <dbReference type="ARBA" id="ARBA00004141"/>
    </source>
</evidence>
<gene>
    <name evidence="5" type="ORF">THAPSDRAFT_8979</name>
</gene>
<organism evidence="5 6">
    <name type="scientific">Thalassiosira pseudonana</name>
    <name type="common">Marine diatom</name>
    <name type="synonym">Cyclotella nana</name>
    <dbReference type="NCBI Taxonomy" id="35128"/>
    <lineage>
        <taxon>Eukaryota</taxon>
        <taxon>Sar</taxon>
        <taxon>Stramenopiles</taxon>
        <taxon>Ochrophyta</taxon>
        <taxon>Bacillariophyta</taxon>
        <taxon>Coscinodiscophyceae</taxon>
        <taxon>Thalassiosirophycidae</taxon>
        <taxon>Thalassiosirales</taxon>
        <taxon>Thalassiosiraceae</taxon>
        <taxon>Thalassiosira</taxon>
    </lineage>
</organism>
<dbReference type="eggNOG" id="KOG4629">
    <property type="taxonomic scope" value="Eukaryota"/>
</dbReference>
<feature type="compositionally biased region" description="Polar residues" evidence="3">
    <location>
        <begin position="220"/>
        <end position="238"/>
    </location>
</feature>
<feature type="compositionally biased region" description="Basic and acidic residues" evidence="3">
    <location>
        <begin position="813"/>
        <end position="823"/>
    </location>
</feature>
<feature type="compositionally biased region" description="Basic residues" evidence="3">
    <location>
        <begin position="506"/>
        <end position="515"/>
    </location>
</feature>
<keyword evidence="6" id="KW-1185">Reference proteome</keyword>
<feature type="compositionally biased region" description="Low complexity" evidence="3">
    <location>
        <begin position="195"/>
        <end position="206"/>
    </location>
</feature>
<evidence type="ECO:0008006" key="7">
    <source>
        <dbReference type="Google" id="ProtNLM"/>
    </source>
</evidence>
<evidence type="ECO:0000256" key="4">
    <source>
        <dbReference type="SAM" id="Phobius"/>
    </source>
</evidence>
<feature type="region of interest" description="Disordered" evidence="3">
    <location>
        <begin position="1102"/>
        <end position="1144"/>
    </location>
</feature>
<dbReference type="GeneID" id="7443250"/>
<evidence type="ECO:0000256" key="3">
    <source>
        <dbReference type="SAM" id="MobiDB-lite"/>
    </source>
</evidence>
<feature type="compositionally biased region" description="Basic and acidic residues" evidence="3">
    <location>
        <begin position="792"/>
        <end position="803"/>
    </location>
</feature>
<comment type="similarity">
    <text evidence="2">Belongs to the MscS (TC 1.A.23) family.</text>
</comment>
<protein>
    <recommendedName>
        <fullName evidence="7">EF-hand domain-containing protein</fullName>
    </recommendedName>
</protein>
<feature type="compositionally biased region" description="Basic residues" evidence="3">
    <location>
        <begin position="824"/>
        <end position="835"/>
    </location>
</feature>
<feature type="transmembrane region" description="Helical" evidence="4">
    <location>
        <begin position="944"/>
        <end position="965"/>
    </location>
</feature>
<dbReference type="STRING" id="35128.B8CA14"/>
<keyword evidence="4" id="KW-1133">Transmembrane helix</keyword>
<feature type="region of interest" description="Disordered" evidence="3">
    <location>
        <begin position="461"/>
        <end position="522"/>
    </location>
</feature>
<feature type="region of interest" description="Disordered" evidence="3">
    <location>
        <begin position="691"/>
        <end position="737"/>
    </location>
</feature>
<dbReference type="PANTHER" id="PTHR31618">
    <property type="entry name" value="MECHANOSENSITIVE ION CHANNEL PROTEIN 5"/>
    <property type="match status" value="1"/>
</dbReference>
<feature type="region of interest" description="Disordered" evidence="3">
    <location>
        <begin position="1158"/>
        <end position="1182"/>
    </location>
</feature>
<dbReference type="EMBL" id="CM000647">
    <property type="protein sequence ID" value="EED89424.1"/>
    <property type="molecule type" value="Genomic_DNA"/>
</dbReference>
<dbReference type="InParanoid" id="B8CA14"/>
<proteinExistence type="inferred from homology"/>
<accession>B8CA14</accession>
<dbReference type="HOGENOM" id="CLU_244625_0_0_1"/>
<feature type="region of interest" description="Disordered" evidence="3">
    <location>
        <begin position="148"/>
        <end position="255"/>
    </location>
</feature>
<feature type="compositionally biased region" description="Polar residues" evidence="3">
    <location>
        <begin position="1"/>
        <end position="10"/>
    </location>
</feature>
<dbReference type="PANTHER" id="PTHR31618:SF1">
    <property type="entry name" value="EF-HAND DOMAIN-CONTAINING PROTEIN"/>
    <property type="match status" value="1"/>
</dbReference>
<evidence type="ECO:0000313" key="5">
    <source>
        <dbReference type="EMBL" id="EED89424.1"/>
    </source>
</evidence>
<dbReference type="GO" id="GO:0006820">
    <property type="term" value="P:monoatomic anion transport"/>
    <property type="evidence" value="ECO:0000318"/>
    <property type="project" value="GO_Central"/>
</dbReference>
<feature type="region of interest" description="Disordered" evidence="3">
    <location>
        <begin position="355"/>
        <end position="379"/>
    </location>
</feature>
<feature type="compositionally biased region" description="Basic and acidic residues" evidence="3">
    <location>
        <begin position="701"/>
        <end position="726"/>
    </location>
</feature>
<reference evidence="5 6" key="1">
    <citation type="journal article" date="2004" name="Science">
        <title>The genome of the diatom Thalassiosira pseudonana: ecology, evolution, and metabolism.</title>
        <authorList>
            <person name="Armbrust E.V."/>
            <person name="Berges J.A."/>
            <person name="Bowler C."/>
            <person name="Green B.R."/>
            <person name="Martinez D."/>
            <person name="Putnam N.H."/>
            <person name="Zhou S."/>
            <person name="Allen A.E."/>
            <person name="Apt K.E."/>
            <person name="Bechner M."/>
            <person name="Brzezinski M.A."/>
            <person name="Chaal B.K."/>
            <person name="Chiovitti A."/>
            <person name="Davis A.K."/>
            <person name="Demarest M.S."/>
            <person name="Detter J.C."/>
            <person name="Glavina T."/>
            <person name="Goodstein D."/>
            <person name="Hadi M.Z."/>
            <person name="Hellsten U."/>
            <person name="Hildebrand M."/>
            <person name="Jenkins B.D."/>
            <person name="Jurka J."/>
            <person name="Kapitonov V.V."/>
            <person name="Kroger N."/>
            <person name="Lau W.W."/>
            <person name="Lane T.W."/>
            <person name="Larimer F.W."/>
            <person name="Lippmeier J.C."/>
            <person name="Lucas S."/>
            <person name="Medina M."/>
            <person name="Montsant A."/>
            <person name="Obornik M."/>
            <person name="Parker M.S."/>
            <person name="Palenik B."/>
            <person name="Pazour G.J."/>
            <person name="Richardson P.M."/>
            <person name="Rynearson T.A."/>
            <person name="Saito M.A."/>
            <person name="Schwartz D.C."/>
            <person name="Thamatrakoln K."/>
            <person name="Valentin K."/>
            <person name="Vardi A."/>
            <person name="Wilkerson F.P."/>
            <person name="Rokhsar D.S."/>
        </authorList>
    </citation>
    <scope>NUCLEOTIDE SEQUENCE [LARGE SCALE GENOMIC DNA]</scope>
    <source>
        <strain evidence="5 6">CCMP1335</strain>
    </source>
</reference>
<dbReference type="InterPro" id="IPR016688">
    <property type="entry name" value="MscS-like_plants/fungi"/>
</dbReference>
<feature type="transmembrane region" description="Helical" evidence="4">
    <location>
        <begin position="879"/>
        <end position="898"/>
    </location>
</feature>
<reference evidence="5 6" key="2">
    <citation type="journal article" date="2008" name="Nature">
        <title>The Phaeodactylum genome reveals the evolutionary history of diatom genomes.</title>
        <authorList>
            <person name="Bowler C."/>
            <person name="Allen A.E."/>
            <person name="Badger J.H."/>
            <person name="Grimwood J."/>
            <person name="Jabbari K."/>
            <person name="Kuo A."/>
            <person name="Maheswari U."/>
            <person name="Martens C."/>
            <person name="Maumus F."/>
            <person name="Otillar R.P."/>
            <person name="Rayko E."/>
            <person name="Salamov A."/>
            <person name="Vandepoele K."/>
            <person name="Beszteri B."/>
            <person name="Gruber A."/>
            <person name="Heijde M."/>
            <person name="Katinka M."/>
            <person name="Mock T."/>
            <person name="Valentin K."/>
            <person name="Verret F."/>
            <person name="Berges J.A."/>
            <person name="Brownlee C."/>
            <person name="Cadoret J.P."/>
            <person name="Chiovitti A."/>
            <person name="Choi C.J."/>
            <person name="Coesel S."/>
            <person name="De Martino A."/>
            <person name="Detter J.C."/>
            <person name="Durkin C."/>
            <person name="Falciatore A."/>
            <person name="Fournet J."/>
            <person name="Haruta M."/>
            <person name="Huysman M.J."/>
            <person name="Jenkins B.D."/>
            <person name="Jiroutova K."/>
            <person name="Jorgensen R.E."/>
            <person name="Joubert Y."/>
            <person name="Kaplan A."/>
            <person name="Kroger N."/>
            <person name="Kroth P.G."/>
            <person name="La Roche J."/>
            <person name="Lindquist E."/>
            <person name="Lommer M."/>
            <person name="Martin-Jezequel V."/>
            <person name="Lopez P.J."/>
            <person name="Lucas S."/>
            <person name="Mangogna M."/>
            <person name="McGinnis K."/>
            <person name="Medlin L.K."/>
            <person name="Montsant A."/>
            <person name="Oudot-Le Secq M.P."/>
            <person name="Napoli C."/>
            <person name="Obornik M."/>
            <person name="Parker M.S."/>
            <person name="Petit J.L."/>
            <person name="Porcel B.M."/>
            <person name="Poulsen N."/>
            <person name="Robison M."/>
            <person name="Rychlewski L."/>
            <person name="Rynearson T.A."/>
            <person name="Schmutz J."/>
            <person name="Shapiro H."/>
            <person name="Siaut M."/>
            <person name="Stanley M."/>
            <person name="Sussman M.R."/>
            <person name="Taylor A.R."/>
            <person name="Vardi A."/>
            <person name="von Dassow P."/>
            <person name="Vyverman W."/>
            <person name="Willis A."/>
            <person name="Wyrwicz L.S."/>
            <person name="Rokhsar D.S."/>
            <person name="Weissenbach J."/>
            <person name="Armbrust E.V."/>
            <person name="Green B.R."/>
            <person name="Van de Peer Y."/>
            <person name="Grigoriev I.V."/>
        </authorList>
    </citation>
    <scope>NUCLEOTIDE SEQUENCE [LARGE SCALE GENOMIC DNA]</scope>
    <source>
        <strain evidence="5 6">CCMP1335</strain>
    </source>
</reference>
<feature type="transmembrane region" description="Helical" evidence="4">
    <location>
        <begin position="1370"/>
        <end position="1393"/>
    </location>
</feature>
<feature type="compositionally biased region" description="Low complexity" evidence="3">
    <location>
        <begin position="163"/>
        <end position="185"/>
    </location>
</feature>